<dbReference type="HOGENOM" id="CLU_2587350_0_0_0"/>
<keyword evidence="2" id="KW-1185">Reference proteome</keyword>
<dbReference type="KEGG" id="rba:RB4641"/>
<sequence>MALHVHILPSTKDRAIEIVSATANDRGPLSAKQICMWQACVCLCRRVRSGVQSLAAIGGLRPTEGLSRLQVAGRGVLRVC</sequence>
<evidence type="ECO:0000313" key="1">
    <source>
        <dbReference type="EMBL" id="CAD73904.1"/>
    </source>
</evidence>
<protein>
    <submittedName>
        <fullName evidence="1">Uncharacterized protein</fullName>
    </submittedName>
</protein>
<name>Q7US93_RHOBA</name>
<dbReference type="EMBL" id="BX294140">
    <property type="protein sequence ID" value="CAD73904.1"/>
    <property type="molecule type" value="Genomic_DNA"/>
</dbReference>
<organism evidence="1 2">
    <name type="scientific">Rhodopirellula baltica (strain DSM 10527 / NCIMB 13988 / SH1)</name>
    <dbReference type="NCBI Taxonomy" id="243090"/>
    <lineage>
        <taxon>Bacteria</taxon>
        <taxon>Pseudomonadati</taxon>
        <taxon>Planctomycetota</taxon>
        <taxon>Planctomycetia</taxon>
        <taxon>Pirellulales</taxon>
        <taxon>Pirellulaceae</taxon>
        <taxon>Rhodopirellula</taxon>
    </lineage>
</organism>
<dbReference type="Proteomes" id="UP000001025">
    <property type="component" value="Chromosome"/>
</dbReference>
<dbReference type="STRING" id="243090.RB4641"/>
<dbReference type="AlphaFoldDB" id="Q7US93"/>
<dbReference type="InParanoid" id="Q7US93"/>
<gene>
    <name evidence="1" type="ordered locus">RB4641</name>
</gene>
<dbReference type="EnsemblBacteria" id="CAD73904">
    <property type="protein sequence ID" value="CAD73904"/>
    <property type="gene ID" value="RB4641"/>
</dbReference>
<accession>Q7US93</accession>
<evidence type="ECO:0000313" key="2">
    <source>
        <dbReference type="Proteomes" id="UP000001025"/>
    </source>
</evidence>
<proteinExistence type="predicted"/>
<reference evidence="1 2" key="1">
    <citation type="journal article" date="2003" name="Proc. Natl. Acad. Sci. U.S.A.">
        <title>Complete genome sequence of the marine planctomycete Pirellula sp. strain 1.</title>
        <authorList>
            <person name="Gloeckner F.O."/>
            <person name="Kube M."/>
            <person name="Bauer M."/>
            <person name="Teeling H."/>
            <person name="Lombardot T."/>
            <person name="Ludwig W."/>
            <person name="Gade D."/>
            <person name="Beck A."/>
            <person name="Borzym K."/>
            <person name="Heitmann K."/>
            <person name="Rabus R."/>
            <person name="Schlesner H."/>
            <person name="Amann R."/>
            <person name="Reinhardt R."/>
        </authorList>
    </citation>
    <scope>NUCLEOTIDE SEQUENCE [LARGE SCALE GENOMIC DNA]</scope>
    <source>
        <strain evidence="2">DSM 10527 / NCIMB 13988 / SH1</strain>
    </source>
</reference>